<dbReference type="STRING" id="930991.A0A0D0DF65"/>
<proteinExistence type="predicted"/>
<dbReference type="InParanoid" id="A0A0D0DF65"/>
<evidence type="ECO:0000313" key="2">
    <source>
        <dbReference type="Proteomes" id="UP000054538"/>
    </source>
</evidence>
<reference evidence="1 2" key="1">
    <citation type="submission" date="2014-04" db="EMBL/GenBank/DDBJ databases">
        <authorList>
            <consortium name="DOE Joint Genome Institute"/>
            <person name="Kuo A."/>
            <person name="Kohler A."/>
            <person name="Jargeat P."/>
            <person name="Nagy L.G."/>
            <person name="Floudas D."/>
            <person name="Copeland A."/>
            <person name="Barry K.W."/>
            <person name="Cichocki N."/>
            <person name="Veneault-Fourrey C."/>
            <person name="LaButti K."/>
            <person name="Lindquist E.A."/>
            <person name="Lipzen A."/>
            <person name="Lundell T."/>
            <person name="Morin E."/>
            <person name="Murat C."/>
            <person name="Sun H."/>
            <person name="Tunlid A."/>
            <person name="Henrissat B."/>
            <person name="Grigoriev I.V."/>
            <person name="Hibbett D.S."/>
            <person name="Martin F."/>
            <person name="Nordberg H.P."/>
            <person name="Cantor M.N."/>
            <person name="Hua S.X."/>
        </authorList>
    </citation>
    <scope>NUCLEOTIDE SEQUENCE [LARGE SCALE GENOMIC DNA]</scope>
    <source>
        <strain evidence="1 2">Ve08.2h10</strain>
    </source>
</reference>
<dbReference type="HOGENOM" id="CLU_003292_1_3_1"/>
<sequence length="102" mass="11318">LFAYKHKGGHCPLTKSKFTTCLSSTAKRVGINPLQGHGICIGSTPEYLLHNVPFDVIKIKGHWVSNTSLVYLCHHAQILALYIQASPPLHEGFLHYTMPPIL</sequence>
<feature type="non-terminal residue" evidence="1">
    <location>
        <position position="1"/>
    </location>
</feature>
<accession>A0A0D0DF65</accession>
<dbReference type="Proteomes" id="UP000054538">
    <property type="component" value="Unassembled WGS sequence"/>
</dbReference>
<evidence type="ECO:0000313" key="1">
    <source>
        <dbReference type="EMBL" id="KIK79654.1"/>
    </source>
</evidence>
<keyword evidence="2" id="KW-1185">Reference proteome</keyword>
<gene>
    <name evidence="1" type="ORF">PAXRUDRAFT_160771</name>
</gene>
<protein>
    <submittedName>
        <fullName evidence="1">Uncharacterized protein</fullName>
    </submittedName>
</protein>
<organism evidence="1 2">
    <name type="scientific">Paxillus rubicundulus Ve08.2h10</name>
    <dbReference type="NCBI Taxonomy" id="930991"/>
    <lineage>
        <taxon>Eukaryota</taxon>
        <taxon>Fungi</taxon>
        <taxon>Dikarya</taxon>
        <taxon>Basidiomycota</taxon>
        <taxon>Agaricomycotina</taxon>
        <taxon>Agaricomycetes</taxon>
        <taxon>Agaricomycetidae</taxon>
        <taxon>Boletales</taxon>
        <taxon>Paxilineae</taxon>
        <taxon>Paxillaceae</taxon>
        <taxon>Paxillus</taxon>
    </lineage>
</organism>
<reference evidence="2" key="2">
    <citation type="submission" date="2015-01" db="EMBL/GenBank/DDBJ databases">
        <title>Evolutionary Origins and Diversification of the Mycorrhizal Mutualists.</title>
        <authorList>
            <consortium name="DOE Joint Genome Institute"/>
            <consortium name="Mycorrhizal Genomics Consortium"/>
            <person name="Kohler A."/>
            <person name="Kuo A."/>
            <person name="Nagy L.G."/>
            <person name="Floudas D."/>
            <person name="Copeland A."/>
            <person name="Barry K.W."/>
            <person name="Cichocki N."/>
            <person name="Veneault-Fourrey C."/>
            <person name="LaButti K."/>
            <person name="Lindquist E.A."/>
            <person name="Lipzen A."/>
            <person name="Lundell T."/>
            <person name="Morin E."/>
            <person name="Murat C."/>
            <person name="Riley R."/>
            <person name="Ohm R."/>
            <person name="Sun H."/>
            <person name="Tunlid A."/>
            <person name="Henrissat B."/>
            <person name="Grigoriev I.V."/>
            <person name="Hibbett D.S."/>
            <person name="Martin F."/>
        </authorList>
    </citation>
    <scope>NUCLEOTIDE SEQUENCE [LARGE SCALE GENOMIC DNA]</scope>
    <source>
        <strain evidence="2">Ve08.2h10</strain>
    </source>
</reference>
<dbReference type="AlphaFoldDB" id="A0A0D0DF65"/>
<dbReference type="EMBL" id="KN826221">
    <property type="protein sequence ID" value="KIK79654.1"/>
    <property type="molecule type" value="Genomic_DNA"/>
</dbReference>
<name>A0A0D0DF65_9AGAM</name>
<dbReference type="OrthoDB" id="2678913at2759"/>